<dbReference type="AlphaFoldDB" id="A2C9Q9"/>
<dbReference type="GO" id="GO:0017089">
    <property type="term" value="F:glycolipid transfer activity"/>
    <property type="evidence" value="ECO:0007669"/>
    <property type="project" value="TreeGrafter"/>
</dbReference>
<keyword evidence="2" id="KW-0997">Cell inner membrane</keyword>
<proteinExistence type="predicted"/>
<dbReference type="Proteomes" id="UP000002274">
    <property type="component" value="Chromosome"/>
</dbReference>
<evidence type="ECO:0000256" key="3">
    <source>
        <dbReference type="ARBA" id="ARBA00022692"/>
    </source>
</evidence>
<protein>
    <recommendedName>
        <fullName evidence="8">Lipopolysaccharide-assembly, LptC-related</fullName>
    </recommendedName>
</protein>
<evidence type="ECO:0000256" key="4">
    <source>
        <dbReference type="ARBA" id="ARBA00022989"/>
    </source>
</evidence>
<evidence type="ECO:0000256" key="2">
    <source>
        <dbReference type="ARBA" id="ARBA00022519"/>
    </source>
</evidence>
<evidence type="ECO:0008006" key="8">
    <source>
        <dbReference type="Google" id="ProtNLM"/>
    </source>
</evidence>
<evidence type="ECO:0000256" key="1">
    <source>
        <dbReference type="ARBA" id="ARBA00022475"/>
    </source>
</evidence>
<evidence type="ECO:0000313" key="7">
    <source>
        <dbReference type="Proteomes" id="UP000002274"/>
    </source>
</evidence>
<keyword evidence="4" id="KW-1133">Transmembrane helix</keyword>
<dbReference type="KEGG" id="pmf:P9303_14731"/>
<dbReference type="InterPro" id="IPR052363">
    <property type="entry name" value="LPS_export_LptC"/>
</dbReference>
<dbReference type="PANTHER" id="PTHR37481:SF1">
    <property type="entry name" value="LIPOPOLYSACCHARIDE EXPORT SYSTEM PROTEIN LPTC"/>
    <property type="match status" value="1"/>
</dbReference>
<dbReference type="HOGENOM" id="CLU_709655_0_0_3"/>
<evidence type="ECO:0000256" key="5">
    <source>
        <dbReference type="ARBA" id="ARBA00023136"/>
    </source>
</evidence>
<name>A2C9Q9_PROM3</name>
<dbReference type="GO" id="GO:0015221">
    <property type="term" value="F:lipopolysaccharide transmembrane transporter activity"/>
    <property type="evidence" value="ECO:0007669"/>
    <property type="project" value="InterPro"/>
</dbReference>
<organism evidence="6 7">
    <name type="scientific">Prochlorococcus marinus (strain MIT 9303)</name>
    <dbReference type="NCBI Taxonomy" id="59922"/>
    <lineage>
        <taxon>Bacteria</taxon>
        <taxon>Bacillati</taxon>
        <taxon>Cyanobacteriota</taxon>
        <taxon>Cyanophyceae</taxon>
        <taxon>Synechococcales</taxon>
        <taxon>Prochlorococcaceae</taxon>
        <taxon>Prochlorococcus</taxon>
    </lineage>
</organism>
<dbReference type="PANTHER" id="PTHR37481">
    <property type="entry name" value="LIPOPOLYSACCHARIDE EXPORT SYSTEM PROTEIN LPTC"/>
    <property type="match status" value="1"/>
</dbReference>
<sequence>MRFNLLPSRHLGSLLLILTMVGCQESPSTQKKSSVPFVFKSLELRHKQADGSRDWDLNSPLARYELGSRVVRARNPEGVLYKENKPSFEVSAQAATVLKDGETVLLEGNVKVQQLTGEKVLITGDRLRWTPNESKMVIEQRPQALDNLSRITAKTVLFQQLTQEIVFKGPTKFERWKKQRKDSNEPSIVIRGRNGSWNLDSGKLNAMGPILGHRIVSKSDIPQQLTATRLQGNTKKGYLDLIKPVTLTIPEQKASLLAQTTRWKFNSEKIESNKPFTATQERSTYRGDSFKVDLARTEVEIPQKCELSQPGEQLRADKCIWNWSTEEVQAIGDVILKREANNQITRSDKLEGRIGDEGTVSFSSSGSKVRSQLKIEEAKEKSILSSKSSPPVQF</sequence>
<dbReference type="GO" id="GO:0030288">
    <property type="term" value="C:outer membrane-bounded periplasmic space"/>
    <property type="evidence" value="ECO:0007669"/>
    <property type="project" value="TreeGrafter"/>
</dbReference>
<gene>
    <name evidence="6" type="ordered locus">P9303_14731</name>
</gene>
<keyword evidence="1" id="KW-1003">Cell membrane</keyword>
<dbReference type="EMBL" id="CP000554">
    <property type="protein sequence ID" value="ABM78219.1"/>
    <property type="molecule type" value="Genomic_DNA"/>
</dbReference>
<keyword evidence="5" id="KW-0472">Membrane</keyword>
<evidence type="ECO:0000313" key="6">
    <source>
        <dbReference type="EMBL" id="ABM78219.1"/>
    </source>
</evidence>
<dbReference type="BioCyc" id="PMAR59922:G1G80-1273-MONOMER"/>
<dbReference type="InterPro" id="IPR026265">
    <property type="entry name" value="LptC"/>
</dbReference>
<dbReference type="PROSITE" id="PS51257">
    <property type="entry name" value="PROKAR_LIPOPROTEIN"/>
    <property type="match status" value="1"/>
</dbReference>
<reference evidence="6 7" key="1">
    <citation type="journal article" date="2007" name="PLoS Genet.">
        <title>Patterns and implications of gene gain and loss in the evolution of Prochlorococcus.</title>
        <authorList>
            <person name="Kettler G.C."/>
            <person name="Martiny A.C."/>
            <person name="Huang K."/>
            <person name="Zucker J."/>
            <person name="Coleman M.L."/>
            <person name="Rodrigue S."/>
            <person name="Chen F."/>
            <person name="Lapidus A."/>
            <person name="Ferriera S."/>
            <person name="Johnson J."/>
            <person name="Steglich C."/>
            <person name="Church G.M."/>
            <person name="Richardson P."/>
            <person name="Chisholm S.W."/>
        </authorList>
    </citation>
    <scope>NUCLEOTIDE SEQUENCE [LARGE SCALE GENOMIC DNA]</scope>
    <source>
        <strain evidence="6 7">MIT 9303</strain>
    </source>
</reference>
<dbReference type="STRING" id="59922.P9303_14731"/>
<accession>A2C9Q9</accession>
<dbReference type="NCBIfam" id="TIGR04409">
    <property type="entry name" value="LptC_YrbK"/>
    <property type="match status" value="1"/>
</dbReference>
<dbReference type="InterPro" id="IPR010664">
    <property type="entry name" value="LipoPS_assembly_LptC-rel"/>
</dbReference>
<dbReference type="GO" id="GO:0005886">
    <property type="term" value="C:plasma membrane"/>
    <property type="evidence" value="ECO:0007669"/>
    <property type="project" value="InterPro"/>
</dbReference>
<keyword evidence="3" id="KW-0812">Transmembrane</keyword>
<dbReference type="Pfam" id="PF06835">
    <property type="entry name" value="LptC"/>
    <property type="match status" value="1"/>
</dbReference>
<dbReference type="Gene3D" id="2.60.450.10">
    <property type="entry name" value="Lipopolysaccharide (LPS) transport protein A like domain"/>
    <property type="match status" value="1"/>
</dbReference>